<protein>
    <submittedName>
        <fullName evidence="1">Uncharacterized protein</fullName>
    </submittedName>
</protein>
<proteinExistence type="predicted"/>
<reference evidence="1 2" key="1">
    <citation type="submission" date="2016-10" db="EMBL/GenBank/DDBJ databases">
        <authorList>
            <person name="de Groot N.N."/>
        </authorList>
    </citation>
    <scope>NUCLEOTIDE SEQUENCE [LARGE SCALE GENOMIC DNA]</scope>
    <source>
        <strain evidence="1 2">DSM 21039</strain>
    </source>
</reference>
<dbReference type="AlphaFoldDB" id="A0A1H8CBJ3"/>
<sequence>MTTDKYLLLITEQLKSAPHNKQVEVIILQSIADIEKKEGADLIKPFLIKLRSWLEDLSPLDCDSTQWSRLRYAVIYLRESLMMDFVLNGESISSL</sequence>
<dbReference type="Proteomes" id="UP000198984">
    <property type="component" value="Unassembled WGS sequence"/>
</dbReference>
<dbReference type="STRING" id="573321.SAMN04488505_10760"/>
<keyword evidence="2" id="KW-1185">Reference proteome</keyword>
<dbReference type="EMBL" id="FOBB01000007">
    <property type="protein sequence ID" value="SEM92435.1"/>
    <property type="molecule type" value="Genomic_DNA"/>
</dbReference>
<organism evidence="1 2">
    <name type="scientific">Chitinophaga rupis</name>
    <dbReference type="NCBI Taxonomy" id="573321"/>
    <lineage>
        <taxon>Bacteria</taxon>
        <taxon>Pseudomonadati</taxon>
        <taxon>Bacteroidota</taxon>
        <taxon>Chitinophagia</taxon>
        <taxon>Chitinophagales</taxon>
        <taxon>Chitinophagaceae</taxon>
        <taxon>Chitinophaga</taxon>
    </lineage>
</organism>
<gene>
    <name evidence="1" type="ORF">SAMN04488505_10760</name>
</gene>
<name>A0A1H8CBJ3_9BACT</name>
<evidence type="ECO:0000313" key="1">
    <source>
        <dbReference type="EMBL" id="SEM92435.1"/>
    </source>
</evidence>
<evidence type="ECO:0000313" key="2">
    <source>
        <dbReference type="Proteomes" id="UP000198984"/>
    </source>
</evidence>
<accession>A0A1H8CBJ3</accession>